<evidence type="ECO:0000256" key="2">
    <source>
        <dbReference type="ARBA" id="ARBA00007977"/>
    </source>
</evidence>
<comment type="caution">
    <text evidence="8">The sequence shown here is derived from an EMBL/GenBank/DDBJ whole genome shotgun (WGS) entry which is preliminary data.</text>
</comment>
<comment type="subcellular location">
    <subcellularLocation>
        <location evidence="1">Cell membrane</location>
        <topology evidence="1">Multi-pass membrane protein</topology>
    </subcellularLocation>
</comment>
<dbReference type="Proteomes" id="UP001500804">
    <property type="component" value="Unassembled WGS sequence"/>
</dbReference>
<evidence type="ECO:0000313" key="9">
    <source>
        <dbReference type="Proteomes" id="UP001500804"/>
    </source>
</evidence>
<feature type="transmembrane region" description="Helical" evidence="7">
    <location>
        <begin position="32"/>
        <end position="50"/>
    </location>
</feature>
<accession>A0ABP9NZC9</accession>
<dbReference type="PANTHER" id="PTHR30106">
    <property type="entry name" value="INNER MEMBRANE PROTEIN YEIH-RELATED"/>
    <property type="match status" value="1"/>
</dbReference>
<feature type="transmembrane region" description="Helical" evidence="7">
    <location>
        <begin position="326"/>
        <end position="347"/>
    </location>
</feature>
<keyword evidence="6 7" id="KW-0472">Membrane</keyword>
<evidence type="ECO:0000256" key="6">
    <source>
        <dbReference type="ARBA" id="ARBA00023136"/>
    </source>
</evidence>
<evidence type="ECO:0000313" key="8">
    <source>
        <dbReference type="EMBL" id="GAA5137678.1"/>
    </source>
</evidence>
<feature type="transmembrane region" description="Helical" evidence="7">
    <location>
        <begin position="111"/>
        <end position="129"/>
    </location>
</feature>
<organism evidence="8 9">
    <name type="scientific">Pseudonocardia adelaidensis</name>
    <dbReference type="NCBI Taxonomy" id="648754"/>
    <lineage>
        <taxon>Bacteria</taxon>
        <taxon>Bacillati</taxon>
        <taxon>Actinomycetota</taxon>
        <taxon>Actinomycetes</taxon>
        <taxon>Pseudonocardiales</taxon>
        <taxon>Pseudonocardiaceae</taxon>
        <taxon>Pseudonocardia</taxon>
    </lineage>
</organism>
<keyword evidence="5 7" id="KW-1133">Transmembrane helix</keyword>
<evidence type="ECO:0000256" key="3">
    <source>
        <dbReference type="ARBA" id="ARBA00022475"/>
    </source>
</evidence>
<evidence type="ECO:0000256" key="4">
    <source>
        <dbReference type="ARBA" id="ARBA00022692"/>
    </source>
</evidence>
<sequence length="348" mass="34168">MTATGGRVGGATSIDMSTTRTTGHRFGAHRSGLAVAALGVAASAGVNTLFPTVSALIVAVVLGVAAGNLGLLPASARAGLARWTPRMLRIGVPLLGLQLALPRVLALGPGLLLAVAVTVAVTFAGTLWLGRLLGVSRALRILVATGFSICGASAVAAVASVVDHDDEDVATAISLVTVFGGLAIVGLPALAGPLGVEGTDLGRWAGLGVHEVGQVVAAAAPAGAAAVAAAVLVKLSRVVLLAPVVTAVGVVERRRRPGPRGTRPPLVPLFVLGFLGAIAVRATGLLPAPALDGAATLTTWVLAAALFGLGTSIGLRTLVGAGPRALALGALSTVLVGSVSLASLRLLA</sequence>
<keyword evidence="3" id="KW-1003">Cell membrane</keyword>
<dbReference type="Pfam" id="PF03601">
    <property type="entry name" value="Cons_hypoth698"/>
    <property type="match status" value="1"/>
</dbReference>
<protein>
    <submittedName>
        <fullName evidence="8">Sulfate exporter family transporter</fullName>
    </submittedName>
</protein>
<evidence type="ECO:0000256" key="5">
    <source>
        <dbReference type="ARBA" id="ARBA00022989"/>
    </source>
</evidence>
<name>A0ABP9NZC9_9PSEU</name>
<dbReference type="EMBL" id="BAABJO010000038">
    <property type="protein sequence ID" value="GAA5137678.1"/>
    <property type="molecule type" value="Genomic_DNA"/>
</dbReference>
<gene>
    <name evidence="8" type="ORF">GCM10023320_70840</name>
</gene>
<dbReference type="InterPro" id="IPR018383">
    <property type="entry name" value="UPF0324_pro"/>
</dbReference>
<evidence type="ECO:0000256" key="1">
    <source>
        <dbReference type="ARBA" id="ARBA00004651"/>
    </source>
</evidence>
<feature type="transmembrane region" description="Helical" evidence="7">
    <location>
        <begin position="266"/>
        <end position="288"/>
    </location>
</feature>
<proteinExistence type="inferred from homology"/>
<feature type="transmembrane region" description="Helical" evidence="7">
    <location>
        <begin position="212"/>
        <end position="232"/>
    </location>
</feature>
<reference evidence="9" key="1">
    <citation type="journal article" date="2019" name="Int. J. Syst. Evol. Microbiol.">
        <title>The Global Catalogue of Microorganisms (GCM) 10K type strain sequencing project: providing services to taxonomists for standard genome sequencing and annotation.</title>
        <authorList>
            <consortium name="The Broad Institute Genomics Platform"/>
            <consortium name="The Broad Institute Genome Sequencing Center for Infectious Disease"/>
            <person name="Wu L."/>
            <person name="Ma J."/>
        </authorList>
    </citation>
    <scope>NUCLEOTIDE SEQUENCE [LARGE SCALE GENOMIC DNA]</scope>
    <source>
        <strain evidence="9">JCM 18302</strain>
    </source>
</reference>
<feature type="transmembrane region" description="Helical" evidence="7">
    <location>
        <begin position="169"/>
        <end position="191"/>
    </location>
</feature>
<keyword evidence="4 7" id="KW-0812">Transmembrane</keyword>
<dbReference type="PANTHER" id="PTHR30106:SF2">
    <property type="entry name" value="UPF0324 INNER MEMBRANE PROTEIN YEIH"/>
    <property type="match status" value="1"/>
</dbReference>
<feature type="transmembrane region" description="Helical" evidence="7">
    <location>
        <begin position="300"/>
        <end position="319"/>
    </location>
</feature>
<feature type="transmembrane region" description="Helical" evidence="7">
    <location>
        <begin position="56"/>
        <end position="75"/>
    </location>
</feature>
<feature type="transmembrane region" description="Helical" evidence="7">
    <location>
        <begin position="141"/>
        <end position="163"/>
    </location>
</feature>
<keyword evidence="9" id="KW-1185">Reference proteome</keyword>
<evidence type="ECO:0000256" key="7">
    <source>
        <dbReference type="SAM" id="Phobius"/>
    </source>
</evidence>
<comment type="similarity">
    <text evidence="2">Belongs to the UPF0324 family.</text>
</comment>